<evidence type="ECO:0000256" key="1">
    <source>
        <dbReference type="ARBA" id="ARBA00023172"/>
    </source>
</evidence>
<dbReference type="InterPro" id="IPR002104">
    <property type="entry name" value="Integrase_catalytic"/>
</dbReference>
<evidence type="ECO:0000259" key="2">
    <source>
        <dbReference type="PROSITE" id="PS51898"/>
    </source>
</evidence>
<dbReference type="EMBL" id="PZJG01000002">
    <property type="protein sequence ID" value="RAK49809.1"/>
    <property type="molecule type" value="Genomic_DNA"/>
</dbReference>
<organism evidence="3 4">
    <name type="scientific">Macrococcoides bohemicum</name>
    <dbReference type="NCBI Taxonomy" id="1903056"/>
    <lineage>
        <taxon>Bacteria</taxon>
        <taxon>Bacillati</taxon>
        <taxon>Bacillota</taxon>
        <taxon>Bacilli</taxon>
        <taxon>Bacillales</taxon>
        <taxon>Staphylococcaceae</taxon>
        <taxon>Macrococcoides</taxon>
    </lineage>
</organism>
<dbReference type="AlphaFoldDB" id="A0A328A5R2"/>
<protein>
    <recommendedName>
        <fullName evidence="2">Tyr recombinase domain-containing protein</fullName>
    </recommendedName>
</protein>
<feature type="domain" description="Tyr recombinase" evidence="2">
    <location>
        <begin position="3"/>
        <end position="174"/>
    </location>
</feature>
<dbReference type="Proteomes" id="UP000249579">
    <property type="component" value="Unassembled WGS sequence"/>
</dbReference>
<reference evidence="3 4" key="1">
    <citation type="journal article" date="2018" name="Front. Microbiol.">
        <title>Description and Comparative Genomics of Macrococcus caseolyticus subsp. hominis subsp. nov., Macrococcus goetzii sp. nov., Macrococcus epidermidis sp. nov., and Macrococcus bohemicus sp. nov., Novel Macrococci From Human Clinical Material With Virulence Potential and Suspected Uptake of Foreign DNA by Natural Transformation.</title>
        <authorList>
            <person name="Maslanova I."/>
            <person name="Wertheimer Z."/>
            <person name="Sedlacek I."/>
            <person name="Svec P."/>
            <person name="Indrakova A."/>
            <person name="Kovarovic V."/>
            <person name="Schumann P."/>
            <person name="Sproer C."/>
            <person name="Kralova S."/>
            <person name="Sedo O."/>
            <person name="Kristofova L."/>
            <person name="Vrbovska V."/>
            <person name="Fuzik T."/>
            <person name="Petras P."/>
            <person name="Zdrahal Z."/>
            <person name="Ruzickova V."/>
            <person name="Doskar J."/>
            <person name="Pantucek R."/>
        </authorList>
    </citation>
    <scope>NUCLEOTIDE SEQUENCE [LARGE SCALE GENOMIC DNA]</scope>
    <source>
        <strain evidence="3 4">03/115</strain>
    </source>
</reference>
<proteinExistence type="predicted"/>
<dbReference type="Pfam" id="PF00589">
    <property type="entry name" value="Phage_integrase"/>
    <property type="match status" value="1"/>
</dbReference>
<comment type="caution">
    <text evidence="3">The sequence shown here is derived from an EMBL/GenBank/DDBJ whole genome shotgun (WGS) entry which is preliminary data.</text>
</comment>
<dbReference type="SUPFAM" id="SSF56349">
    <property type="entry name" value="DNA breaking-rejoining enzymes"/>
    <property type="match status" value="1"/>
</dbReference>
<name>A0A328A5R2_9STAP</name>
<dbReference type="InterPro" id="IPR011010">
    <property type="entry name" value="DNA_brk_join_enz"/>
</dbReference>
<evidence type="ECO:0000313" key="3">
    <source>
        <dbReference type="EMBL" id="RAK49809.1"/>
    </source>
</evidence>
<evidence type="ECO:0000313" key="4">
    <source>
        <dbReference type="Proteomes" id="UP000249579"/>
    </source>
</evidence>
<sequence length="176" mass="20463">MIKSQPIKSVDDIQSIKSYFLKERTRDYLLFLLGINVPLKLQDILSLKVEDLMKYNSNYIFKIQGYTIYLNPEDSTILDTYIKEKSSGDYIFESIKTKSPMTRQQFHRILTAAADAIGCEYSIGPQALKKTFAYHAYLQGVHIYDLMHLLGHQTKAETYRFIDVLPPDNKRIEIKI</sequence>
<dbReference type="PROSITE" id="PS51898">
    <property type="entry name" value="TYR_RECOMBINASE"/>
    <property type="match status" value="1"/>
</dbReference>
<dbReference type="GO" id="GO:0015074">
    <property type="term" value="P:DNA integration"/>
    <property type="evidence" value="ECO:0007669"/>
    <property type="project" value="InterPro"/>
</dbReference>
<keyword evidence="1" id="KW-0233">DNA recombination</keyword>
<gene>
    <name evidence="3" type="ORF">BHX94_05175</name>
</gene>
<accession>A0A328A5R2</accession>
<dbReference type="InterPro" id="IPR013762">
    <property type="entry name" value="Integrase-like_cat_sf"/>
</dbReference>
<dbReference type="Gene3D" id="1.10.443.10">
    <property type="entry name" value="Intergrase catalytic core"/>
    <property type="match status" value="1"/>
</dbReference>
<dbReference type="OrthoDB" id="9788852at2"/>
<dbReference type="RefSeq" id="WP_111745269.1">
    <property type="nucleotide sequence ID" value="NZ_DALZDE010000004.1"/>
</dbReference>
<dbReference type="GO" id="GO:0006310">
    <property type="term" value="P:DNA recombination"/>
    <property type="evidence" value="ECO:0007669"/>
    <property type="project" value="UniProtKB-KW"/>
</dbReference>
<dbReference type="GO" id="GO:0003677">
    <property type="term" value="F:DNA binding"/>
    <property type="evidence" value="ECO:0007669"/>
    <property type="project" value="InterPro"/>
</dbReference>